<evidence type="ECO:0000256" key="6">
    <source>
        <dbReference type="SAM" id="MobiDB-lite"/>
    </source>
</evidence>
<keyword evidence="5 7" id="KW-0472">Membrane</keyword>
<dbReference type="InterPro" id="IPR020846">
    <property type="entry name" value="MFS_dom"/>
</dbReference>
<dbReference type="Pfam" id="PF07690">
    <property type="entry name" value="MFS_1"/>
    <property type="match status" value="1"/>
</dbReference>
<feature type="transmembrane region" description="Helical" evidence="7">
    <location>
        <begin position="52"/>
        <end position="71"/>
    </location>
</feature>
<dbReference type="PROSITE" id="PS50850">
    <property type="entry name" value="MFS"/>
    <property type="match status" value="1"/>
</dbReference>
<dbReference type="GO" id="GO:0016020">
    <property type="term" value="C:membrane"/>
    <property type="evidence" value="ECO:0007669"/>
    <property type="project" value="UniProtKB-SubCell"/>
</dbReference>
<dbReference type="PANTHER" id="PTHR23504:SF15">
    <property type="entry name" value="MAJOR FACILITATOR SUPERFAMILY (MFS) PROFILE DOMAIN-CONTAINING PROTEIN"/>
    <property type="match status" value="1"/>
</dbReference>
<feature type="region of interest" description="Disordered" evidence="6">
    <location>
        <begin position="204"/>
        <end position="229"/>
    </location>
</feature>
<evidence type="ECO:0000256" key="7">
    <source>
        <dbReference type="SAM" id="Phobius"/>
    </source>
</evidence>
<gene>
    <name evidence="9" type="ORF">BU23DRAFT_601336</name>
</gene>
<evidence type="ECO:0000256" key="4">
    <source>
        <dbReference type="ARBA" id="ARBA00022989"/>
    </source>
</evidence>
<accession>A0A6A5UXJ8</accession>
<dbReference type="EMBL" id="ML976706">
    <property type="protein sequence ID" value="KAF1969711.1"/>
    <property type="molecule type" value="Genomic_DNA"/>
</dbReference>
<organism evidence="9 10">
    <name type="scientific">Bimuria novae-zelandiae CBS 107.79</name>
    <dbReference type="NCBI Taxonomy" id="1447943"/>
    <lineage>
        <taxon>Eukaryota</taxon>
        <taxon>Fungi</taxon>
        <taxon>Dikarya</taxon>
        <taxon>Ascomycota</taxon>
        <taxon>Pezizomycotina</taxon>
        <taxon>Dothideomycetes</taxon>
        <taxon>Pleosporomycetidae</taxon>
        <taxon>Pleosporales</taxon>
        <taxon>Massarineae</taxon>
        <taxon>Didymosphaeriaceae</taxon>
        <taxon>Bimuria</taxon>
    </lineage>
</organism>
<dbReference type="SUPFAM" id="SSF103473">
    <property type="entry name" value="MFS general substrate transporter"/>
    <property type="match status" value="1"/>
</dbReference>
<dbReference type="InterPro" id="IPR011701">
    <property type="entry name" value="MFS"/>
</dbReference>
<dbReference type="Proteomes" id="UP000800036">
    <property type="component" value="Unassembled WGS sequence"/>
</dbReference>
<dbReference type="GO" id="GO:0022857">
    <property type="term" value="F:transmembrane transporter activity"/>
    <property type="evidence" value="ECO:0007669"/>
    <property type="project" value="InterPro"/>
</dbReference>
<feature type="compositionally biased region" description="Polar residues" evidence="6">
    <location>
        <begin position="204"/>
        <end position="222"/>
    </location>
</feature>
<sequence>MFFQLRHFNPHAPAATISAQCGLLIGCKTGAHVCTGLVWGRLADHVLTSRKIVLVFGLLASSVATVGYGFSTTFSQAIAWQMLDGALNAAVAMVRCMTAELNPEKNYRVRALTLLPLFANVGSVVGPLLGGFLVSANAKHSVVSGYPYAMPNLCITIIQALVAFTAIVHLTDTFHQHVLEQRKYLELPADDSIQYVNETTALLQSSSTGSSRPEPQHASTQPDPLPPTKIWTPNVMKTMFAQFIVSGHLGTTWSTSRDTYERSKEVRRTY</sequence>
<evidence type="ECO:0000256" key="3">
    <source>
        <dbReference type="ARBA" id="ARBA00022692"/>
    </source>
</evidence>
<feature type="domain" description="Major facilitator superfamily (MFS) profile" evidence="8">
    <location>
        <begin position="1"/>
        <end position="270"/>
    </location>
</feature>
<dbReference type="OrthoDB" id="10262656at2759"/>
<keyword evidence="2" id="KW-0813">Transport</keyword>
<feature type="transmembrane region" description="Helical" evidence="7">
    <location>
        <begin position="149"/>
        <end position="170"/>
    </location>
</feature>
<dbReference type="Gene3D" id="1.20.1250.20">
    <property type="entry name" value="MFS general substrate transporter like domains"/>
    <property type="match status" value="1"/>
</dbReference>
<dbReference type="AlphaFoldDB" id="A0A6A5UXJ8"/>
<evidence type="ECO:0000256" key="5">
    <source>
        <dbReference type="ARBA" id="ARBA00023136"/>
    </source>
</evidence>
<keyword evidence="4 7" id="KW-1133">Transmembrane helix</keyword>
<dbReference type="PANTHER" id="PTHR23504">
    <property type="entry name" value="MAJOR FACILITATOR SUPERFAMILY DOMAIN-CONTAINING PROTEIN 10"/>
    <property type="match status" value="1"/>
</dbReference>
<name>A0A6A5UXJ8_9PLEO</name>
<evidence type="ECO:0000259" key="8">
    <source>
        <dbReference type="PROSITE" id="PS50850"/>
    </source>
</evidence>
<evidence type="ECO:0000256" key="1">
    <source>
        <dbReference type="ARBA" id="ARBA00004141"/>
    </source>
</evidence>
<reference evidence="9" key="1">
    <citation type="journal article" date="2020" name="Stud. Mycol.">
        <title>101 Dothideomycetes genomes: a test case for predicting lifestyles and emergence of pathogens.</title>
        <authorList>
            <person name="Haridas S."/>
            <person name="Albert R."/>
            <person name="Binder M."/>
            <person name="Bloem J."/>
            <person name="Labutti K."/>
            <person name="Salamov A."/>
            <person name="Andreopoulos B."/>
            <person name="Baker S."/>
            <person name="Barry K."/>
            <person name="Bills G."/>
            <person name="Bluhm B."/>
            <person name="Cannon C."/>
            <person name="Castanera R."/>
            <person name="Culley D."/>
            <person name="Daum C."/>
            <person name="Ezra D."/>
            <person name="Gonzalez J."/>
            <person name="Henrissat B."/>
            <person name="Kuo A."/>
            <person name="Liang C."/>
            <person name="Lipzen A."/>
            <person name="Lutzoni F."/>
            <person name="Magnuson J."/>
            <person name="Mondo S."/>
            <person name="Nolan M."/>
            <person name="Ohm R."/>
            <person name="Pangilinan J."/>
            <person name="Park H.-J."/>
            <person name="Ramirez L."/>
            <person name="Alfaro M."/>
            <person name="Sun H."/>
            <person name="Tritt A."/>
            <person name="Yoshinaga Y."/>
            <person name="Zwiers L.-H."/>
            <person name="Turgeon B."/>
            <person name="Goodwin S."/>
            <person name="Spatafora J."/>
            <person name="Crous P."/>
            <person name="Grigoriev I."/>
        </authorList>
    </citation>
    <scope>NUCLEOTIDE SEQUENCE</scope>
    <source>
        <strain evidence="9">CBS 107.79</strain>
    </source>
</reference>
<feature type="transmembrane region" description="Helical" evidence="7">
    <location>
        <begin position="109"/>
        <end position="129"/>
    </location>
</feature>
<proteinExistence type="predicted"/>
<evidence type="ECO:0000313" key="10">
    <source>
        <dbReference type="Proteomes" id="UP000800036"/>
    </source>
</evidence>
<keyword evidence="10" id="KW-1185">Reference proteome</keyword>
<dbReference type="PROSITE" id="PS51257">
    <property type="entry name" value="PROKAR_LIPOPROTEIN"/>
    <property type="match status" value="1"/>
</dbReference>
<dbReference type="InterPro" id="IPR036259">
    <property type="entry name" value="MFS_trans_sf"/>
</dbReference>
<comment type="subcellular location">
    <subcellularLocation>
        <location evidence="1">Membrane</location>
        <topology evidence="1">Multi-pass membrane protein</topology>
    </subcellularLocation>
</comment>
<evidence type="ECO:0000256" key="2">
    <source>
        <dbReference type="ARBA" id="ARBA00022448"/>
    </source>
</evidence>
<keyword evidence="3 7" id="KW-0812">Transmembrane</keyword>
<protein>
    <submittedName>
        <fullName evidence="9">MFS general substrate transporter</fullName>
    </submittedName>
</protein>
<evidence type="ECO:0000313" key="9">
    <source>
        <dbReference type="EMBL" id="KAF1969711.1"/>
    </source>
</evidence>